<accession>A0A930UW84</accession>
<keyword evidence="2" id="KW-1185">Reference proteome</keyword>
<proteinExistence type="predicted"/>
<comment type="caution">
    <text evidence="1">The sequence shown here is derived from an EMBL/GenBank/DDBJ whole genome shotgun (WGS) entry which is preliminary data.</text>
</comment>
<gene>
    <name evidence="1" type="ORF">ISG29_09970</name>
</gene>
<name>A0A930UW84_9ACTN</name>
<dbReference type="AlphaFoldDB" id="A0A930UW84"/>
<sequence length="49" mass="5194">MGSLSRTCARLVLGILMTAAGLTHLTVGREEFGVRALYGGGFGLTARRR</sequence>
<reference evidence="1" key="1">
    <citation type="submission" date="2020-11" db="EMBL/GenBank/DDBJ databases">
        <title>Nocardioides sp. CBS4Y-1, whole genome shotgun sequence.</title>
        <authorList>
            <person name="Tuo L."/>
        </authorList>
    </citation>
    <scope>NUCLEOTIDE SEQUENCE</scope>
    <source>
        <strain evidence="1">CBS4Y-1</strain>
    </source>
</reference>
<protein>
    <submittedName>
        <fullName evidence="1">Uncharacterized protein</fullName>
    </submittedName>
</protein>
<dbReference type="RefSeq" id="WP_194503594.1">
    <property type="nucleotide sequence ID" value="NZ_JADIVZ010000004.1"/>
</dbReference>
<evidence type="ECO:0000313" key="2">
    <source>
        <dbReference type="Proteomes" id="UP000656804"/>
    </source>
</evidence>
<dbReference type="Proteomes" id="UP000656804">
    <property type="component" value="Unassembled WGS sequence"/>
</dbReference>
<organism evidence="1 2">
    <name type="scientific">Nocardioides acrostichi</name>
    <dbReference type="NCBI Taxonomy" id="2784339"/>
    <lineage>
        <taxon>Bacteria</taxon>
        <taxon>Bacillati</taxon>
        <taxon>Actinomycetota</taxon>
        <taxon>Actinomycetes</taxon>
        <taxon>Propionibacteriales</taxon>
        <taxon>Nocardioidaceae</taxon>
        <taxon>Nocardioides</taxon>
    </lineage>
</organism>
<dbReference type="EMBL" id="JADIVZ010000004">
    <property type="protein sequence ID" value="MBF4162018.1"/>
    <property type="molecule type" value="Genomic_DNA"/>
</dbReference>
<evidence type="ECO:0000313" key="1">
    <source>
        <dbReference type="EMBL" id="MBF4162018.1"/>
    </source>
</evidence>